<evidence type="ECO:0000256" key="2">
    <source>
        <dbReference type="ARBA" id="ARBA00023002"/>
    </source>
</evidence>
<accession>A0ABD0PRL1</accession>
<keyword evidence="2" id="KW-0560">Oxidoreductase</keyword>
<dbReference type="Gene3D" id="3.40.50.720">
    <property type="entry name" value="NAD(P)-binding Rossmann-like Domain"/>
    <property type="match status" value="1"/>
</dbReference>
<dbReference type="Proteomes" id="UP001529510">
    <property type="component" value="Unassembled WGS sequence"/>
</dbReference>
<dbReference type="AlphaFoldDB" id="A0ABD0PRL1"/>
<comment type="caution">
    <text evidence="3">The sequence shown here is derived from an EMBL/GenBank/DDBJ whole genome shotgun (WGS) entry which is preliminary data.</text>
</comment>
<dbReference type="PANTHER" id="PTHR43157">
    <property type="entry name" value="PHOSPHATIDYLINOSITOL-GLYCAN BIOSYNTHESIS CLASS F PROTEIN-RELATED"/>
    <property type="match status" value="1"/>
</dbReference>
<comment type="similarity">
    <text evidence="1">Belongs to the short-chain dehydrogenases/reductases (SDR) family.</text>
</comment>
<proteinExistence type="inferred from homology"/>
<feature type="non-terminal residue" evidence="3">
    <location>
        <position position="1"/>
    </location>
</feature>
<sequence length="55" mass="6138">SGAQTTLYCALQENIEHLSGKYFSDCQLVQVKPEARDDGIAKKLWDISEKFCGMA</sequence>
<dbReference type="EMBL" id="JAMKFB020000014">
    <property type="protein sequence ID" value="KAL0176366.1"/>
    <property type="molecule type" value="Genomic_DNA"/>
</dbReference>
<name>A0ABD0PRL1_CIRMR</name>
<reference evidence="3 4" key="1">
    <citation type="submission" date="2024-05" db="EMBL/GenBank/DDBJ databases">
        <title>Genome sequencing and assembly of Indian major carp, Cirrhinus mrigala (Hamilton, 1822).</title>
        <authorList>
            <person name="Mohindra V."/>
            <person name="Chowdhury L.M."/>
            <person name="Lal K."/>
            <person name="Jena J.K."/>
        </authorList>
    </citation>
    <scope>NUCLEOTIDE SEQUENCE [LARGE SCALE GENOMIC DNA]</scope>
    <source>
        <strain evidence="3">CM1030</strain>
        <tissue evidence="3">Blood</tissue>
    </source>
</reference>
<evidence type="ECO:0000313" key="4">
    <source>
        <dbReference type="Proteomes" id="UP001529510"/>
    </source>
</evidence>
<gene>
    <name evidence="3" type="ORF">M9458_028696</name>
</gene>
<evidence type="ECO:0000256" key="1">
    <source>
        <dbReference type="ARBA" id="ARBA00006484"/>
    </source>
</evidence>
<dbReference type="GO" id="GO:0016491">
    <property type="term" value="F:oxidoreductase activity"/>
    <property type="evidence" value="ECO:0007669"/>
    <property type="project" value="UniProtKB-KW"/>
</dbReference>
<keyword evidence="4" id="KW-1185">Reference proteome</keyword>
<dbReference type="PANTHER" id="PTHR43157:SF51">
    <property type="entry name" value="DEHYDROGENASE_REDUCTASE (SDR FAMILY) MEMBER 13-LIKE 1"/>
    <property type="match status" value="1"/>
</dbReference>
<protein>
    <submittedName>
        <fullName evidence="3">Uncharacterized protein</fullName>
    </submittedName>
</protein>
<organism evidence="3 4">
    <name type="scientific">Cirrhinus mrigala</name>
    <name type="common">Mrigala</name>
    <dbReference type="NCBI Taxonomy" id="683832"/>
    <lineage>
        <taxon>Eukaryota</taxon>
        <taxon>Metazoa</taxon>
        <taxon>Chordata</taxon>
        <taxon>Craniata</taxon>
        <taxon>Vertebrata</taxon>
        <taxon>Euteleostomi</taxon>
        <taxon>Actinopterygii</taxon>
        <taxon>Neopterygii</taxon>
        <taxon>Teleostei</taxon>
        <taxon>Ostariophysi</taxon>
        <taxon>Cypriniformes</taxon>
        <taxon>Cyprinidae</taxon>
        <taxon>Labeoninae</taxon>
        <taxon>Labeonini</taxon>
        <taxon>Cirrhinus</taxon>
    </lineage>
</organism>
<evidence type="ECO:0000313" key="3">
    <source>
        <dbReference type="EMBL" id="KAL0176366.1"/>
    </source>
</evidence>